<evidence type="ECO:0000256" key="1">
    <source>
        <dbReference type="ARBA" id="ARBA00004651"/>
    </source>
</evidence>
<accession>A0A6J4U1T2</accession>
<dbReference type="InterPro" id="IPR045621">
    <property type="entry name" value="BPD_transp_1_N"/>
</dbReference>
<evidence type="ECO:0000256" key="3">
    <source>
        <dbReference type="ARBA" id="ARBA00022475"/>
    </source>
</evidence>
<feature type="domain" description="ABC transmembrane type-1" evidence="8">
    <location>
        <begin position="97"/>
        <end position="302"/>
    </location>
</feature>
<dbReference type="InterPro" id="IPR035906">
    <property type="entry name" value="MetI-like_sf"/>
</dbReference>
<dbReference type="Gene3D" id="1.10.3720.10">
    <property type="entry name" value="MetI-like"/>
    <property type="match status" value="1"/>
</dbReference>
<feature type="transmembrane region" description="Helical" evidence="7">
    <location>
        <begin position="289"/>
        <end position="309"/>
    </location>
</feature>
<evidence type="ECO:0000256" key="7">
    <source>
        <dbReference type="RuleBase" id="RU363032"/>
    </source>
</evidence>
<proteinExistence type="inferred from homology"/>
<dbReference type="CDD" id="cd06261">
    <property type="entry name" value="TM_PBP2"/>
    <property type="match status" value="1"/>
</dbReference>
<dbReference type="GO" id="GO:0071916">
    <property type="term" value="F:dipeptide transmembrane transporter activity"/>
    <property type="evidence" value="ECO:0007669"/>
    <property type="project" value="TreeGrafter"/>
</dbReference>
<dbReference type="PANTHER" id="PTHR43163">
    <property type="entry name" value="DIPEPTIDE TRANSPORT SYSTEM PERMEASE PROTEIN DPPB-RELATED"/>
    <property type="match status" value="1"/>
</dbReference>
<evidence type="ECO:0000313" key="9">
    <source>
        <dbReference type="EMBL" id="CAA9538055.1"/>
    </source>
</evidence>
<evidence type="ECO:0000256" key="6">
    <source>
        <dbReference type="ARBA" id="ARBA00023136"/>
    </source>
</evidence>
<dbReference type="AlphaFoldDB" id="A0A6J4U1T2"/>
<dbReference type="PANTHER" id="PTHR43163:SF6">
    <property type="entry name" value="DIPEPTIDE TRANSPORT SYSTEM PERMEASE PROTEIN DPPB-RELATED"/>
    <property type="match status" value="1"/>
</dbReference>
<name>A0A6J4U1T2_9BACT</name>
<evidence type="ECO:0000256" key="4">
    <source>
        <dbReference type="ARBA" id="ARBA00022692"/>
    </source>
</evidence>
<evidence type="ECO:0000256" key="5">
    <source>
        <dbReference type="ARBA" id="ARBA00022989"/>
    </source>
</evidence>
<keyword evidence="2 7" id="KW-0813">Transport</keyword>
<gene>
    <name evidence="9" type="ORF">AVDCRST_MAG59-533</name>
</gene>
<evidence type="ECO:0000256" key="2">
    <source>
        <dbReference type="ARBA" id="ARBA00022448"/>
    </source>
</evidence>
<protein>
    <submittedName>
        <fullName evidence="9">Dipeptide transport system permease protein DppB</fullName>
    </submittedName>
</protein>
<dbReference type="PROSITE" id="PS50928">
    <property type="entry name" value="ABC_TM1"/>
    <property type="match status" value="1"/>
</dbReference>
<sequence>MGRYALRRLLMLVPTLVGMSVLIFLMLRLLPGDVVDLVAGADPSSGSAAREQLREAMGLADPIPVQYLRWLGGIIQGDPGTSIRSGQPVGELLLRSLPITVELAVLATLIATLVAIPLGVLSAVKRDTGWDFAARVGGLIGLSLPSFWIATLALLFTSKVFGWVPPTRYVSPFADPAGNLRQMILPAFALAVQLMAIEMRLTRTTMLEVLNQDYIRTARAKGLRERPVVYRHALRNALIPVVTVVGFQLGALMGTSAIVEVIFGLNGVGYTLLQAIFNRDYPLVQAATLYLATIFVLINLAVDIGYAFLDPRIEQA</sequence>
<dbReference type="EMBL" id="CADCWF010000023">
    <property type="protein sequence ID" value="CAA9538055.1"/>
    <property type="molecule type" value="Genomic_DNA"/>
</dbReference>
<dbReference type="Pfam" id="PF00528">
    <property type="entry name" value="BPD_transp_1"/>
    <property type="match status" value="1"/>
</dbReference>
<dbReference type="GO" id="GO:0005886">
    <property type="term" value="C:plasma membrane"/>
    <property type="evidence" value="ECO:0007669"/>
    <property type="project" value="UniProtKB-SubCell"/>
</dbReference>
<keyword evidence="4 7" id="KW-0812">Transmembrane</keyword>
<comment type="subcellular location">
    <subcellularLocation>
        <location evidence="1 7">Cell membrane</location>
        <topology evidence="1 7">Multi-pass membrane protein</topology>
    </subcellularLocation>
</comment>
<dbReference type="SUPFAM" id="SSF161098">
    <property type="entry name" value="MetI-like"/>
    <property type="match status" value="1"/>
</dbReference>
<feature type="transmembrane region" description="Helical" evidence="7">
    <location>
        <begin position="178"/>
        <end position="197"/>
    </location>
</feature>
<feature type="transmembrane region" description="Helical" evidence="7">
    <location>
        <begin position="103"/>
        <end position="124"/>
    </location>
</feature>
<evidence type="ECO:0000259" key="8">
    <source>
        <dbReference type="PROSITE" id="PS50928"/>
    </source>
</evidence>
<dbReference type="Pfam" id="PF19300">
    <property type="entry name" value="BPD_transp_1_N"/>
    <property type="match status" value="1"/>
</dbReference>
<feature type="transmembrane region" description="Helical" evidence="7">
    <location>
        <begin position="136"/>
        <end position="158"/>
    </location>
</feature>
<keyword evidence="5 7" id="KW-1133">Transmembrane helix</keyword>
<keyword evidence="6 7" id="KW-0472">Membrane</keyword>
<organism evidence="9">
    <name type="scientific">uncultured Thermomicrobiales bacterium</name>
    <dbReference type="NCBI Taxonomy" id="1645740"/>
    <lineage>
        <taxon>Bacteria</taxon>
        <taxon>Pseudomonadati</taxon>
        <taxon>Thermomicrobiota</taxon>
        <taxon>Thermomicrobia</taxon>
        <taxon>Thermomicrobiales</taxon>
        <taxon>environmental samples</taxon>
    </lineage>
</organism>
<keyword evidence="3" id="KW-1003">Cell membrane</keyword>
<dbReference type="InterPro" id="IPR000515">
    <property type="entry name" value="MetI-like"/>
</dbReference>
<reference evidence="9" key="1">
    <citation type="submission" date="2020-02" db="EMBL/GenBank/DDBJ databases">
        <authorList>
            <person name="Meier V. D."/>
        </authorList>
    </citation>
    <scope>NUCLEOTIDE SEQUENCE</scope>
    <source>
        <strain evidence="9">AVDCRST_MAG59</strain>
    </source>
</reference>
<comment type="similarity">
    <text evidence="7">Belongs to the binding-protein-dependent transport system permease family.</text>
</comment>
<feature type="transmembrane region" description="Helical" evidence="7">
    <location>
        <begin position="9"/>
        <end position="30"/>
    </location>
</feature>